<keyword evidence="2" id="KW-1185">Reference proteome</keyword>
<comment type="caution">
    <text evidence="1">The sequence shown here is derived from an EMBL/GenBank/DDBJ whole genome shotgun (WGS) entry which is preliminary data.</text>
</comment>
<dbReference type="AlphaFoldDB" id="A0AAD5IZ89"/>
<organism evidence="1 2">
    <name type="scientific">Acer negundo</name>
    <name type="common">Box elder</name>
    <dbReference type="NCBI Taxonomy" id="4023"/>
    <lineage>
        <taxon>Eukaryota</taxon>
        <taxon>Viridiplantae</taxon>
        <taxon>Streptophyta</taxon>
        <taxon>Embryophyta</taxon>
        <taxon>Tracheophyta</taxon>
        <taxon>Spermatophyta</taxon>
        <taxon>Magnoliopsida</taxon>
        <taxon>eudicotyledons</taxon>
        <taxon>Gunneridae</taxon>
        <taxon>Pentapetalae</taxon>
        <taxon>rosids</taxon>
        <taxon>malvids</taxon>
        <taxon>Sapindales</taxon>
        <taxon>Sapindaceae</taxon>
        <taxon>Hippocastanoideae</taxon>
        <taxon>Acereae</taxon>
        <taxon>Acer</taxon>
    </lineage>
</organism>
<reference evidence="1" key="2">
    <citation type="submission" date="2023-02" db="EMBL/GenBank/DDBJ databases">
        <authorList>
            <person name="Swenson N.G."/>
            <person name="Wegrzyn J.L."/>
            <person name="Mcevoy S.L."/>
        </authorList>
    </citation>
    <scope>NUCLEOTIDE SEQUENCE</scope>
    <source>
        <strain evidence="1">91603</strain>
        <tissue evidence="1">Leaf</tissue>
    </source>
</reference>
<accession>A0AAD5IZ89</accession>
<sequence length="113" mass="12460">MMQNQEECGGGAMSCEFEDWGSFGDEAIIQQKSVILADKSQKIPFEQISWVNSDELEAKSVYISDDVNVDDGMNVDDGVNVEDGVNVDGGVSSSSGSLHWRKFTKSCLQWKIM</sequence>
<dbReference type="EMBL" id="JAJSOW010000101">
    <property type="protein sequence ID" value="KAI9181321.1"/>
    <property type="molecule type" value="Genomic_DNA"/>
</dbReference>
<name>A0AAD5IZ89_ACENE</name>
<evidence type="ECO:0000313" key="1">
    <source>
        <dbReference type="EMBL" id="KAI9181321.1"/>
    </source>
</evidence>
<protein>
    <submittedName>
        <fullName evidence="1">Uncharacterized protein</fullName>
    </submittedName>
</protein>
<gene>
    <name evidence="1" type="ORF">LWI28_013827</name>
</gene>
<proteinExistence type="predicted"/>
<reference evidence="1" key="1">
    <citation type="journal article" date="2022" name="Plant J.">
        <title>Strategies of tolerance reflected in two North American maple genomes.</title>
        <authorList>
            <person name="McEvoy S.L."/>
            <person name="Sezen U.U."/>
            <person name="Trouern-Trend A."/>
            <person name="McMahon S.M."/>
            <person name="Schaberg P.G."/>
            <person name="Yang J."/>
            <person name="Wegrzyn J.L."/>
            <person name="Swenson N.G."/>
        </authorList>
    </citation>
    <scope>NUCLEOTIDE SEQUENCE</scope>
    <source>
        <strain evidence="1">91603</strain>
    </source>
</reference>
<dbReference type="Proteomes" id="UP001064489">
    <property type="component" value="Chromosome 4"/>
</dbReference>
<evidence type="ECO:0000313" key="2">
    <source>
        <dbReference type="Proteomes" id="UP001064489"/>
    </source>
</evidence>